<gene>
    <name evidence="8" type="ORF">PXEA_LOCUS26101</name>
</gene>
<comment type="pathway">
    <text evidence="1">Lipid metabolism; fatty acid beta-oxidation.</text>
</comment>
<feature type="domain" description="3-hydroxyacyl-CoA dehydrogenase C-terminal" evidence="6">
    <location>
        <begin position="184"/>
        <end position="254"/>
    </location>
</feature>
<dbReference type="SUPFAM" id="SSF48179">
    <property type="entry name" value="6-phosphogluconate dehydrogenase C-terminal domain-like"/>
    <property type="match status" value="1"/>
</dbReference>
<feature type="domain" description="3-hydroxyacyl-CoA dehydrogenase NAD binding" evidence="7">
    <location>
        <begin position="4"/>
        <end position="181"/>
    </location>
</feature>
<dbReference type="Pfam" id="PF00725">
    <property type="entry name" value="3HCDH"/>
    <property type="match status" value="1"/>
</dbReference>
<dbReference type="Gene3D" id="3.40.50.720">
    <property type="entry name" value="NAD(P)-binding Rossmann-like Domain"/>
    <property type="match status" value="1"/>
</dbReference>
<evidence type="ECO:0000313" key="8">
    <source>
        <dbReference type="EMBL" id="VEL32661.1"/>
    </source>
</evidence>
<dbReference type="InterPro" id="IPR050136">
    <property type="entry name" value="FA_oxidation_alpha_subunit"/>
</dbReference>
<evidence type="ECO:0000313" key="9">
    <source>
        <dbReference type="Proteomes" id="UP000784294"/>
    </source>
</evidence>
<evidence type="ECO:0008006" key="10">
    <source>
        <dbReference type="Google" id="ProtNLM"/>
    </source>
</evidence>
<dbReference type="Proteomes" id="UP000784294">
    <property type="component" value="Unassembled WGS sequence"/>
</dbReference>
<organism evidence="8 9">
    <name type="scientific">Protopolystoma xenopodis</name>
    <dbReference type="NCBI Taxonomy" id="117903"/>
    <lineage>
        <taxon>Eukaryota</taxon>
        <taxon>Metazoa</taxon>
        <taxon>Spiralia</taxon>
        <taxon>Lophotrochozoa</taxon>
        <taxon>Platyhelminthes</taxon>
        <taxon>Monogenea</taxon>
        <taxon>Polyopisthocotylea</taxon>
        <taxon>Polystomatidea</taxon>
        <taxon>Polystomatidae</taxon>
        <taxon>Protopolystoma</taxon>
    </lineage>
</organism>
<dbReference type="GO" id="GO:0016509">
    <property type="term" value="F:long-chain (3S)-3-hydroxyacyl-CoA dehydrogenase (NAD+) activity"/>
    <property type="evidence" value="ECO:0007669"/>
    <property type="project" value="TreeGrafter"/>
</dbReference>
<accession>A0A3S5ALT5</accession>
<dbReference type="InterPro" id="IPR022694">
    <property type="entry name" value="3-OHacyl-CoA_DH"/>
</dbReference>
<feature type="signal peptide" evidence="5">
    <location>
        <begin position="1"/>
        <end position="21"/>
    </location>
</feature>
<comment type="similarity">
    <text evidence="2">Belongs to the 3-hydroxyacyl-CoA dehydrogenase family.</text>
</comment>
<evidence type="ECO:0000256" key="5">
    <source>
        <dbReference type="SAM" id="SignalP"/>
    </source>
</evidence>
<evidence type="ECO:0000256" key="4">
    <source>
        <dbReference type="PIRSR" id="PIRSR000105-1"/>
    </source>
</evidence>
<keyword evidence="5" id="KW-0732">Signal</keyword>
<comment type="caution">
    <text evidence="8">The sequence shown here is derived from an EMBL/GenBank/DDBJ whole genome shotgun (WGS) entry which is preliminary data.</text>
</comment>
<dbReference type="GO" id="GO:0016507">
    <property type="term" value="C:mitochondrial fatty acid beta-oxidation multienzyme complex"/>
    <property type="evidence" value="ECO:0007669"/>
    <property type="project" value="TreeGrafter"/>
</dbReference>
<dbReference type="OrthoDB" id="10004768at2759"/>
<dbReference type="PROSITE" id="PS00067">
    <property type="entry name" value="3HCDH"/>
    <property type="match status" value="1"/>
</dbReference>
<dbReference type="PANTHER" id="PTHR43612:SF3">
    <property type="entry name" value="TRIFUNCTIONAL ENZYME SUBUNIT ALPHA, MITOCHONDRIAL"/>
    <property type="match status" value="1"/>
</dbReference>
<evidence type="ECO:0000256" key="2">
    <source>
        <dbReference type="ARBA" id="ARBA00009463"/>
    </source>
</evidence>
<dbReference type="InterPro" id="IPR006108">
    <property type="entry name" value="3HC_DH_C"/>
</dbReference>
<keyword evidence="9" id="KW-1185">Reference proteome</keyword>
<feature type="chain" id="PRO_5018671954" description="3-hydroxyacyl-CoA dehydrogenase NAD binding domain-containing protein" evidence="5">
    <location>
        <begin position="22"/>
        <end position="278"/>
    </location>
</feature>
<dbReference type="GO" id="GO:0006635">
    <property type="term" value="P:fatty acid beta-oxidation"/>
    <property type="evidence" value="ECO:0007669"/>
    <property type="project" value="TreeGrafter"/>
</dbReference>
<dbReference type="EMBL" id="CAAALY010244465">
    <property type="protein sequence ID" value="VEL32661.1"/>
    <property type="molecule type" value="Genomic_DNA"/>
</dbReference>
<dbReference type="AlphaFoldDB" id="A0A3S5ALT5"/>
<dbReference type="InterPro" id="IPR008927">
    <property type="entry name" value="6-PGluconate_DH-like_C_sf"/>
</dbReference>
<name>A0A3S5ALT5_9PLAT</name>
<dbReference type="GO" id="GO:0070403">
    <property type="term" value="F:NAD+ binding"/>
    <property type="evidence" value="ECO:0007669"/>
    <property type="project" value="InterPro"/>
</dbReference>
<dbReference type="Gene3D" id="1.10.1040.50">
    <property type="match status" value="1"/>
</dbReference>
<dbReference type="InterPro" id="IPR006180">
    <property type="entry name" value="3-OHacyl-CoA_DH_CS"/>
</dbReference>
<sequence length="278" mass="30185">MRRLAVLGAGLMGAGIAQVSAQCGIDTVMKDVSQAGLSRGLHQIQNNLLGLVKRKRLSSFEKDRIISRILPTTDLEDLKDCDIVVEAIFEDLALKHKVVKETETILSPHAIFASNTSALPIKEVAKASSRPNKFVGMHYFSPVDKMELLEIVVTDQTSTDTIATAIDLGLRQGKVLIVVRDGPGFYTTRILAPVLAEAIQILQEGLSPSNLDDISRQFGWPVGLATLADEVGLDVAAHVAEDLSKALGPRMKVRNNLNDGYNMNSVCSHFDILVFTPV</sequence>
<dbReference type="InterPro" id="IPR036291">
    <property type="entry name" value="NAD(P)-bd_dom_sf"/>
</dbReference>
<dbReference type="FunFam" id="3.40.50.720:FF:000009">
    <property type="entry name" value="Fatty oxidation complex, alpha subunit"/>
    <property type="match status" value="1"/>
</dbReference>
<dbReference type="PANTHER" id="PTHR43612">
    <property type="entry name" value="TRIFUNCTIONAL ENZYME SUBUNIT ALPHA"/>
    <property type="match status" value="1"/>
</dbReference>
<reference evidence="8" key="1">
    <citation type="submission" date="2018-11" db="EMBL/GenBank/DDBJ databases">
        <authorList>
            <consortium name="Pathogen Informatics"/>
        </authorList>
    </citation>
    <scope>NUCLEOTIDE SEQUENCE</scope>
</reference>
<evidence type="ECO:0000259" key="6">
    <source>
        <dbReference type="Pfam" id="PF00725"/>
    </source>
</evidence>
<dbReference type="Pfam" id="PF02737">
    <property type="entry name" value="3HCDH_N"/>
    <property type="match status" value="1"/>
</dbReference>
<dbReference type="SUPFAM" id="SSF51735">
    <property type="entry name" value="NAD(P)-binding Rossmann-fold domains"/>
    <property type="match status" value="1"/>
</dbReference>
<protein>
    <recommendedName>
        <fullName evidence="10">3-hydroxyacyl-CoA dehydrogenase NAD binding domain-containing protein</fullName>
    </recommendedName>
</protein>
<dbReference type="InterPro" id="IPR006176">
    <property type="entry name" value="3-OHacyl-CoA_DH_NAD-bd"/>
</dbReference>
<dbReference type="PIRSF" id="PIRSF000105">
    <property type="entry name" value="HCDH"/>
    <property type="match status" value="1"/>
</dbReference>
<evidence type="ECO:0000256" key="1">
    <source>
        <dbReference type="ARBA" id="ARBA00005005"/>
    </source>
</evidence>
<proteinExistence type="inferred from homology"/>
<feature type="site" description="Important for catalytic activity" evidence="4">
    <location>
        <position position="138"/>
    </location>
</feature>
<evidence type="ECO:0000256" key="3">
    <source>
        <dbReference type="ARBA" id="ARBA00023002"/>
    </source>
</evidence>
<evidence type="ECO:0000259" key="7">
    <source>
        <dbReference type="Pfam" id="PF02737"/>
    </source>
</evidence>
<dbReference type="GO" id="GO:0004300">
    <property type="term" value="F:enoyl-CoA hydratase activity"/>
    <property type="evidence" value="ECO:0007669"/>
    <property type="project" value="TreeGrafter"/>
</dbReference>
<keyword evidence="3" id="KW-0560">Oxidoreductase</keyword>